<evidence type="ECO:0000256" key="1">
    <source>
        <dbReference type="ARBA" id="ARBA00022723"/>
    </source>
</evidence>
<dbReference type="PROSITE" id="PS50808">
    <property type="entry name" value="ZF_BED"/>
    <property type="match status" value="1"/>
</dbReference>
<dbReference type="AlphaFoldDB" id="A0AAD7ZVZ9"/>
<dbReference type="InterPro" id="IPR003656">
    <property type="entry name" value="Znf_BED"/>
</dbReference>
<evidence type="ECO:0000259" key="6">
    <source>
        <dbReference type="PROSITE" id="PS50808"/>
    </source>
</evidence>
<dbReference type="SMART" id="SM00355">
    <property type="entry name" value="ZnF_C2H2"/>
    <property type="match status" value="2"/>
</dbReference>
<dbReference type="GO" id="GO:0008270">
    <property type="term" value="F:zinc ion binding"/>
    <property type="evidence" value="ECO:0007669"/>
    <property type="project" value="UniProtKB-KW"/>
</dbReference>
<dbReference type="SUPFAM" id="SSF57667">
    <property type="entry name" value="beta-beta-alpha zinc fingers"/>
    <property type="match status" value="1"/>
</dbReference>
<dbReference type="GO" id="GO:0003677">
    <property type="term" value="F:DNA binding"/>
    <property type="evidence" value="ECO:0007669"/>
    <property type="project" value="InterPro"/>
</dbReference>
<keyword evidence="8" id="KW-1185">Reference proteome</keyword>
<reference evidence="7" key="2">
    <citation type="submission" date="2023-05" db="EMBL/GenBank/DDBJ databases">
        <authorList>
            <person name="Fouks B."/>
        </authorList>
    </citation>
    <scope>NUCLEOTIDE SEQUENCE</scope>
    <source>
        <strain evidence="7">Stay&amp;Tobe</strain>
        <tissue evidence="7">Testes</tissue>
    </source>
</reference>
<evidence type="ECO:0000313" key="8">
    <source>
        <dbReference type="Proteomes" id="UP001233999"/>
    </source>
</evidence>
<dbReference type="InterPro" id="IPR036236">
    <property type="entry name" value="Znf_C2H2_sf"/>
</dbReference>
<dbReference type="PROSITE" id="PS00028">
    <property type="entry name" value="ZINC_FINGER_C2H2_1"/>
    <property type="match status" value="2"/>
</dbReference>
<proteinExistence type="predicted"/>
<dbReference type="PROSITE" id="PS50157">
    <property type="entry name" value="ZINC_FINGER_C2H2_2"/>
    <property type="match status" value="2"/>
</dbReference>
<dbReference type="Pfam" id="PF13912">
    <property type="entry name" value="zf-C2H2_6"/>
    <property type="match status" value="1"/>
</dbReference>
<name>A0AAD7ZVZ9_DIPPU</name>
<keyword evidence="3" id="KW-0862">Zinc</keyword>
<evidence type="ECO:0000256" key="4">
    <source>
        <dbReference type="PROSITE-ProRule" id="PRU00042"/>
    </source>
</evidence>
<gene>
    <name evidence="7" type="ORF">L9F63_018868</name>
</gene>
<dbReference type="Pfam" id="PF00096">
    <property type="entry name" value="zf-C2H2"/>
    <property type="match status" value="1"/>
</dbReference>
<feature type="domain" description="BED-type" evidence="6">
    <location>
        <begin position="6"/>
        <end position="82"/>
    </location>
</feature>
<sequence>LQYAHDETQQTWDQFQFEARDSPTKKFTCNICGASYRQGTNLTAHKKKHFGETRCHLCNKILSRKSNMERHLFTVHKVALQK</sequence>
<keyword evidence="1" id="KW-0479">Metal-binding</keyword>
<organism evidence="7 8">
    <name type="scientific">Diploptera punctata</name>
    <name type="common">Pacific beetle cockroach</name>
    <dbReference type="NCBI Taxonomy" id="6984"/>
    <lineage>
        <taxon>Eukaryota</taxon>
        <taxon>Metazoa</taxon>
        <taxon>Ecdysozoa</taxon>
        <taxon>Arthropoda</taxon>
        <taxon>Hexapoda</taxon>
        <taxon>Insecta</taxon>
        <taxon>Pterygota</taxon>
        <taxon>Neoptera</taxon>
        <taxon>Polyneoptera</taxon>
        <taxon>Dictyoptera</taxon>
        <taxon>Blattodea</taxon>
        <taxon>Blaberoidea</taxon>
        <taxon>Blaberidae</taxon>
        <taxon>Diplopterinae</taxon>
        <taxon>Diploptera</taxon>
    </lineage>
</organism>
<keyword evidence="2 4" id="KW-0863">Zinc-finger</keyword>
<accession>A0AAD7ZVZ9</accession>
<dbReference type="Proteomes" id="UP001233999">
    <property type="component" value="Unassembled WGS sequence"/>
</dbReference>
<dbReference type="InterPro" id="IPR013087">
    <property type="entry name" value="Znf_C2H2_type"/>
</dbReference>
<comment type="caution">
    <text evidence="7">The sequence shown here is derived from an EMBL/GenBank/DDBJ whole genome shotgun (WGS) entry which is preliminary data.</text>
</comment>
<dbReference type="EMBL" id="JASPKZ010006074">
    <property type="protein sequence ID" value="KAJ9587688.1"/>
    <property type="molecule type" value="Genomic_DNA"/>
</dbReference>
<evidence type="ECO:0000256" key="3">
    <source>
        <dbReference type="ARBA" id="ARBA00022833"/>
    </source>
</evidence>
<evidence type="ECO:0000259" key="5">
    <source>
        <dbReference type="PROSITE" id="PS50157"/>
    </source>
</evidence>
<reference evidence="7" key="1">
    <citation type="journal article" date="2023" name="IScience">
        <title>Live-bearing cockroach genome reveals convergent evolutionary mechanisms linked to viviparity in insects and beyond.</title>
        <authorList>
            <person name="Fouks B."/>
            <person name="Harrison M.C."/>
            <person name="Mikhailova A.A."/>
            <person name="Marchal E."/>
            <person name="English S."/>
            <person name="Carruthers M."/>
            <person name="Jennings E.C."/>
            <person name="Chiamaka E.L."/>
            <person name="Frigard R.A."/>
            <person name="Pippel M."/>
            <person name="Attardo G.M."/>
            <person name="Benoit J.B."/>
            <person name="Bornberg-Bauer E."/>
            <person name="Tobe S.S."/>
        </authorList>
    </citation>
    <scope>NUCLEOTIDE SEQUENCE</scope>
    <source>
        <strain evidence="7">Stay&amp;Tobe</strain>
    </source>
</reference>
<feature type="non-terminal residue" evidence="7">
    <location>
        <position position="1"/>
    </location>
</feature>
<feature type="domain" description="C2H2-type" evidence="5">
    <location>
        <begin position="53"/>
        <end position="76"/>
    </location>
</feature>
<feature type="domain" description="C2H2-type" evidence="5">
    <location>
        <begin position="27"/>
        <end position="54"/>
    </location>
</feature>
<protein>
    <submittedName>
        <fullName evidence="7">Uncharacterized protein</fullName>
    </submittedName>
</protein>
<evidence type="ECO:0000256" key="2">
    <source>
        <dbReference type="ARBA" id="ARBA00022771"/>
    </source>
</evidence>
<evidence type="ECO:0000313" key="7">
    <source>
        <dbReference type="EMBL" id="KAJ9587688.1"/>
    </source>
</evidence>
<dbReference type="Gene3D" id="3.30.160.60">
    <property type="entry name" value="Classic Zinc Finger"/>
    <property type="match status" value="1"/>
</dbReference>